<evidence type="ECO:0000313" key="3">
    <source>
        <dbReference type="Proteomes" id="UP000423525"/>
    </source>
</evidence>
<dbReference type="EMBL" id="LR738855">
    <property type="protein sequence ID" value="VZH85662.1"/>
    <property type="molecule type" value="Genomic_DNA"/>
</dbReference>
<accession>A0A6I8MGQ0</accession>
<dbReference type="PROSITE" id="PS51257">
    <property type="entry name" value="PROKAR_LIPOPROTEIN"/>
    <property type="match status" value="1"/>
</dbReference>
<evidence type="ECO:0000313" key="2">
    <source>
        <dbReference type="EMBL" id="VZH85662.1"/>
    </source>
</evidence>
<sequence length="321" mass="34384">MTLVRLQNPTFSRRLCQVSMSMCLVTVTALSLSACSSDTPSSKSARPKVEQAIGAPVDTPRITVLDYGNAPQQLVTYHDDGVQTNRRIKISDGLTQHTESAAQLDPTAPKGGDVTTLTVDAALSAARDDSQRSATAVISNPDIDDLEHAHDIASADGFQLGWFGADNGRISSVNLAAPVDASDNGRALMERFLMKMVNIPIIFPEEPIGPSARWTVDSRVTGEATMLQTTTFTLKSLKGNDVELDVAISQRPALGAIEAQGTTLQVLNANTTSTGNLRLNLSQPLPAQGALRYTTRVIYGERDKDVRVVQDSTTSVEFSTP</sequence>
<feature type="chain" id="PRO_5039641346" description="Secreted protein" evidence="1">
    <location>
        <begin position="37"/>
        <end position="321"/>
    </location>
</feature>
<keyword evidence="1" id="KW-0732">Signal</keyword>
<dbReference type="Proteomes" id="UP000423525">
    <property type="component" value="Chromosome"/>
</dbReference>
<organism evidence="2 3">
    <name type="scientific">Corynebacterium rouxii</name>
    <dbReference type="NCBI Taxonomy" id="2719119"/>
    <lineage>
        <taxon>Bacteria</taxon>
        <taxon>Bacillati</taxon>
        <taxon>Actinomycetota</taxon>
        <taxon>Actinomycetes</taxon>
        <taxon>Mycobacteriales</taxon>
        <taxon>Corynebacteriaceae</taxon>
        <taxon>Corynebacterium</taxon>
    </lineage>
</organism>
<proteinExistence type="predicted"/>
<dbReference type="RefSeq" id="WP_155873418.1">
    <property type="nucleotide sequence ID" value="NZ_CP168248.1"/>
</dbReference>
<evidence type="ECO:0008006" key="4">
    <source>
        <dbReference type="Google" id="ProtNLM"/>
    </source>
</evidence>
<gene>
    <name evidence="2" type="ORF">FRC0190_01609</name>
</gene>
<protein>
    <recommendedName>
        <fullName evidence="4">Secreted protein</fullName>
    </recommendedName>
</protein>
<name>A0A6I8MGQ0_9CORY</name>
<evidence type="ECO:0000256" key="1">
    <source>
        <dbReference type="SAM" id="SignalP"/>
    </source>
</evidence>
<dbReference type="AlphaFoldDB" id="A0A6I8MGQ0"/>
<feature type="signal peptide" evidence="1">
    <location>
        <begin position="1"/>
        <end position="36"/>
    </location>
</feature>
<reference evidence="2 3" key="1">
    <citation type="submission" date="2019-11" db="EMBL/GenBank/DDBJ databases">
        <authorList>
            <person name="Brisse S."/>
        </authorList>
    </citation>
    <scope>NUCLEOTIDE SEQUENCE [LARGE SCALE GENOMIC DNA]</scope>
    <source>
        <strain evidence="2">FRC0190</strain>
    </source>
</reference>
<dbReference type="InterPro" id="IPR046230">
    <property type="entry name" value="DUF6263"/>
</dbReference>
<dbReference type="Pfam" id="PF19777">
    <property type="entry name" value="DUF6263"/>
    <property type="match status" value="1"/>
</dbReference>
<dbReference type="KEGG" id="crf:FRC0190_01609"/>